<protein>
    <submittedName>
        <fullName evidence="1">Uncharacterized protein</fullName>
    </submittedName>
</protein>
<dbReference type="AlphaFoldDB" id="A0A498D9F2"/>
<name>A0A498D9F2_9BACI</name>
<dbReference type="Proteomes" id="UP000270219">
    <property type="component" value="Unassembled WGS sequence"/>
</dbReference>
<organism evidence="1 2">
    <name type="scientific">Oceanobacillus piezotolerans</name>
    <dbReference type="NCBI Taxonomy" id="2448030"/>
    <lineage>
        <taxon>Bacteria</taxon>
        <taxon>Bacillati</taxon>
        <taxon>Bacillota</taxon>
        <taxon>Bacilli</taxon>
        <taxon>Bacillales</taxon>
        <taxon>Bacillaceae</taxon>
        <taxon>Oceanobacillus</taxon>
    </lineage>
</organism>
<accession>A0A498D9F2</accession>
<evidence type="ECO:0000313" key="1">
    <source>
        <dbReference type="EMBL" id="RLL47043.1"/>
    </source>
</evidence>
<keyword evidence="2" id="KW-1185">Reference proteome</keyword>
<evidence type="ECO:0000313" key="2">
    <source>
        <dbReference type="Proteomes" id="UP000270219"/>
    </source>
</evidence>
<reference evidence="1 2" key="1">
    <citation type="submission" date="2018-10" db="EMBL/GenBank/DDBJ databases">
        <title>Oceanobacillus sp. YLB-02 draft genome.</title>
        <authorList>
            <person name="Yu L."/>
        </authorList>
    </citation>
    <scope>NUCLEOTIDE SEQUENCE [LARGE SCALE GENOMIC DNA]</scope>
    <source>
        <strain evidence="1 2">YLB-02</strain>
    </source>
</reference>
<dbReference type="EMBL" id="RCHR01000002">
    <property type="protein sequence ID" value="RLL47043.1"/>
    <property type="molecule type" value="Genomic_DNA"/>
</dbReference>
<proteinExistence type="predicted"/>
<comment type="caution">
    <text evidence="1">The sequence shown here is derived from an EMBL/GenBank/DDBJ whole genome shotgun (WGS) entry which is preliminary data.</text>
</comment>
<sequence>MVSKLSWGNYASIFHIFLNTYKCFMVFKCVIIQGLKDSELQNLNSEMEKKKKSAPVAWLKI</sequence>
<gene>
    <name evidence="1" type="ORF">D8M04_07590</name>
</gene>